<dbReference type="EMBL" id="JADYXP020000017">
    <property type="protein sequence ID" value="KAL0107227.1"/>
    <property type="molecule type" value="Genomic_DNA"/>
</dbReference>
<evidence type="ECO:0000313" key="2">
    <source>
        <dbReference type="Proteomes" id="UP001430953"/>
    </source>
</evidence>
<dbReference type="AlphaFoldDB" id="A0AAW2EZA8"/>
<dbReference type="Proteomes" id="UP001430953">
    <property type="component" value="Unassembled WGS sequence"/>
</dbReference>
<name>A0AAW2EZA8_9HYME</name>
<protein>
    <recommendedName>
        <fullName evidence="3">Transposase</fullName>
    </recommendedName>
</protein>
<evidence type="ECO:0008006" key="3">
    <source>
        <dbReference type="Google" id="ProtNLM"/>
    </source>
</evidence>
<proteinExistence type="predicted"/>
<organism evidence="1 2">
    <name type="scientific">Cardiocondyla obscurior</name>
    <dbReference type="NCBI Taxonomy" id="286306"/>
    <lineage>
        <taxon>Eukaryota</taxon>
        <taxon>Metazoa</taxon>
        <taxon>Ecdysozoa</taxon>
        <taxon>Arthropoda</taxon>
        <taxon>Hexapoda</taxon>
        <taxon>Insecta</taxon>
        <taxon>Pterygota</taxon>
        <taxon>Neoptera</taxon>
        <taxon>Endopterygota</taxon>
        <taxon>Hymenoptera</taxon>
        <taxon>Apocrita</taxon>
        <taxon>Aculeata</taxon>
        <taxon>Formicoidea</taxon>
        <taxon>Formicidae</taxon>
        <taxon>Myrmicinae</taxon>
        <taxon>Cardiocondyla</taxon>
    </lineage>
</organism>
<comment type="caution">
    <text evidence="1">The sequence shown here is derived from an EMBL/GenBank/DDBJ whole genome shotgun (WGS) entry which is preliminary data.</text>
</comment>
<accession>A0AAW2EZA8</accession>
<keyword evidence="2" id="KW-1185">Reference proteome</keyword>
<evidence type="ECO:0000313" key="1">
    <source>
        <dbReference type="EMBL" id="KAL0107227.1"/>
    </source>
</evidence>
<gene>
    <name evidence="1" type="ORF">PUN28_015631</name>
</gene>
<sequence length="111" mass="13166">MLPRYNLGLVKKPGRFTCSGGKKIRRSMELLHILIYFRVHPFLPREGPILQSFRRVLTAEAEELYLSLNGNRTPTCYLLWEDFLLLSRTRERFCRRIHSPGSRRKIRGCLF</sequence>
<reference evidence="1 2" key="1">
    <citation type="submission" date="2023-03" db="EMBL/GenBank/DDBJ databases">
        <title>High recombination rates correlate with genetic variation in Cardiocondyla obscurior ants.</title>
        <authorList>
            <person name="Errbii M."/>
        </authorList>
    </citation>
    <scope>NUCLEOTIDE SEQUENCE [LARGE SCALE GENOMIC DNA]</scope>
    <source>
        <strain evidence="1">Alpha-2009</strain>
        <tissue evidence="1">Whole body</tissue>
    </source>
</reference>